<feature type="transmembrane region" description="Helical" evidence="8">
    <location>
        <begin position="186"/>
        <end position="206"/>
    </location>
</feature>
<feature type="transmembrane region" description="Helical" evidence="8">
    <location>
        <begin position="243"/>
        <end position="268"/>
    </location>
</feature>
<dbReference type="InterPro" id="IPR018383">
    <property type="entry name" value="UPF0324_pro"/>
</dbReference>
<evidence type="ECO:0000256" key="2">
    <source>
        <dbReference type="ARBA" id="ARBA00007977"/>
    </source>
</evidence>
<reference evidence="9 10" key="1">
    <citation type="submission" date="2024-09" db="EMBL/GenBank/DDBJ databases">
        <authorList>
            <person name="Sun Q."/>
            <person name="Mori K."/>
        </authorList>
    </citation>
    <scope>NUCLEOTIDE SEQUENCE [LARGE SCALE GENOMIC DNA]</scope>
    <source>
        <strain evidence="9 10">JCM 12520</strain>
    </source>
</reference>
<feature type="region of interest" description="Disordered" evidence="7">
    <location>
        <begin position="1"/>
        <end position="24"/>
    </location>
</feature>
<evidence type="ECO:0000313" key="9">
    <source>
        <dbReference type="EMBL" id="MFB9754192.1"/>
    </source>
</evidence>
<evidence type="ECO:0000256" key="5">
    <source>
        <dbReference type="ARBA" id="ARBA00022989"/>
    </source>
</evidence>
<evidence type="ECO:0000256" key="3">
    <source>
        <dbReference type="ARBA" id="ARBA00022475"/>
    </source>
</evidence>
<dbReference type="Pfam" id="PF03601">
    <property type="entry name" value="Cons_hypoth698"/>
    <property type="match status" value="1"/>
</dbReference>
<dbReference type="RefSeq" id="WP_344914141.1">
    <property type="nucleotide sequence ID" value="NZ_BAAAYO010000013.1"/>
</dbReference>
<feature type="transmembrane region" description="Helical" evidence="8">
    <location>
        <begin position="41"/>
        <end position="61"/>
    </location>
</feature>
<feature type="transmembrane region" description="Helical" evidence="8">
    <location>
        <begin position="280"/>
        <end position="302"/>
    </location>
</feature>
<feature type="transmembrane region" description="Helical" evidence="8">
    <location>
        <begin position="128"/>
        <end position="146"/>
    </location>
</feature>
<name>A0ABV5W1A4_9BACL</name>
<dbReference type="EMBL" id="JBHMAG010000014">
    <property type="protein sequence ID" value="MFB9754192.1"/>
    <property type="molecule type" value="Genomic_DNA"/>
</dbReference>
<keyword evidence="10" id="KW-1185">Reference proteome</keyword>
<keyword evidence="4 8" id="KW-0812">Transmembrane</keyword>
<feature type="transmembrane region" description="Helical" evidence="8">
    <location>
        <begin position="67"/>
        <end position="83"/>
    </location>
</feature>
<comment type="caution">
    <text evidence="9">The sequence shown here is derived from an EMBL/GenBank/DDBJ whole genome shotgun (WGS) entry which is preliminary data.</text>
</comment>
<accession>A0ABV5W1A4</accession>
<feature type="compositionally biased region" description="Polar residues" evidence="7">
    <location>
        <begin position="1"/>
        <end position="20"/>
    </location>
</feature>
<keyword evidence="3" id="KW-1003">Cell membrane</keyword>
<evidence type="ECO:0000313" key="10">
    <source>
        <dbReference type="Proteomes" id="UP001589619"/>
    </source>
</evidence>
<feature type="transmembrane region" description="Helical" evidence="8">
    <location>
        <begin position="314"/>
        <end position="334"/>
    </location>
</feature>
<dbReference type="Proteomes" id="UP001589619">
    <property type="component" value="Unassembled WGS sequence"/>
</dbReference>
<comment type="similarity">
    <text evidence="2">Belongs to the UPF0324 family.</text>
</comment>
<sequence>MYTRSARSTRSTDAAQTAHSSGPIHESKGWLDFILKRTGPFGSRIAGIVFTLAVALTGWAIAQLPGLGRIGPLACAILIAVAYRHFLGYPERLRPGIQFASKTLLRLAIVLYGLKLNIAVVVQDGPGLLIRDAATVAFAIAVTVWLGKRFKADPAITLLLGIGTGICGAAAIAAVSPVLGAKDEDTAIGAGTIALAGTVFAVGYTLLRPFLPLADVDYGAWSGLSLHEIAHVALAAAPAGPDALATGLLVKLGRVLLLVPVCLLLLAWKKRSGTAQPDARVSFPWFLLGFIGMSLLGSFVLGERIPVPERFPDVLATVTTLLLSMAMVGLGLNVNLQQLRTKALRPLLSMTLASVLLSALTYFSL</sequence>
<evidence type="ECO:0000256" key="7">
    <source>
        <dbReference type="SAM" id="MobiDB-lite"/>
    </source>
</evidence>
<protein>
    <submittedName>
        <fullName evidence="9">YeiH family protein</fullName>
    </submittedName>
</protein>
<dbReference type="PANTHER" id="PTHR30106">
    <property type="entry name" value="INNER MEMBRANE PROTEIN YEIH-RELATED"/>
    <property type="match status" value="1"/>
</dbReference>
<organism evidence="9 10">
    <name type="scientific">Paenibacillus hodogayensis</name>
    <dbReference type="NCBI Taxonomy" id="279208"/>
    <lineage>
        <taxon>Bacteria</taxon>
        <taxon>Bacillati</taxon>
        <taxon>Bacillota</taxon>
        <taxon>Bacilli</taxon>
        <taxon>Bacillales</taxon>
        <taxon>Paenibacillaceae</taxon>
        <taxon>Paenibacillus</taxon>
    </lineage>
</organism>
<evidence type="ECO:0000256" key="4">
    <source>
        <dbReference type="ARBA" id="ARBA00022692"/>
    </source>
</evidence>
<keyword evidence="5 8" id="KW-1133">Transmembrane helix</keyword>
<feature type="transmembrane region" description="Helical" evidence="8">
    <location>
        <begin position="158"/>
        <end position="180"/>
    </location>
</feature>
<proteinExistence type="inferred from homology"/>
<evidence type="ECO:0000256" key="1">
    <source>
        <dbReference type="ARBA" id="ARBA00004651"/>
    </source>
</evidence>
<evidence type="ECO:0000256" key="6">
    <source>
        <dbReference type="ARBA" id="ARBA00023136"/>
    </source>
</evidence>
<dbReference type="PANTHER" id="PTHR30106:SF2">
    <property type="entry name" value="UPF0324 INNER MEMBRANE PROTEIN YEIH"/>
    <property type="match status" value="1"/>
</dbReference>
<comment type="subcellular location">
    <subcellularLocation>
        <location evidence="1">Cell membrane</location>
        <topology evidence="1">Multi-pass membrane protein</topology>
    </subcellularLocation>
</comment>
<keyword evidence="6 8" id="KW-0472">Membrane</keyword>
<feature type="transmembrane region" description="Helical" evidence="8">
    <location>
        <begin position="346"/>
        <end position="364"/>
    </location>
</feature>
<evidence type="ECO:0000256" key="8">
    <source>
        <dbReference type="SAM" id="Phobius"/>
    </source>
</evidence>
<gene>
    <name evidence="9" type="ORF">ACFFNY_21700</name>
</gene>